<sequence>GIDVSLPRPVSADQLYVRLAALLAPGDRDAPGSMITRGMAAEASPAARGRILVVDDNPVNQLVALRMLEKMGHVVDVADNGVVALERVAGNHYDAVLMDCQMPAMDGFEATREIRFREGGDWHTPIIAMTAGAMRGDEEKCLEAGMDAYLSKPITADSLARVMGRWTMLGARSHPGPQVLQVEDGLLDTTLISGLRDLGAEEFRNLIQLFLSDGAERVAALRSAEADGDGPAIGNIAHSLRGSAATFGARALAQLCAELQEQASSGELAERTTLIDSVD</sequence>
<feature type="non-terminal residue" evidence="4">
    <location>
        <position position="1"/>
    </location>
</feature>
<dbReference type="CDD" id="cd17546">
    <property type="entry name" value="REC_hyHK_CKI1_RcsC-like"/>
    <property type="match status" value="1"/>
</dbReference>
<comment type="caution">
    <text evidence="4">The sequence shown here is derived from an EMBL/GenBank/DDBJ whole genome shotgun (WGS) entry which is preliminary data.</text>
</comment>
<dbReference type="CDD" id="cd00088">
    <property type="entry name" value="HPT"/>
    <property type="match status" value="1"/>
</dbReference>
<evidence type="ECO:0000256" key="1">
    <source>
        <dbReference type="ARBA" id="ARBA00022553"/>
    </source>
</evidence>
<organism evidence="4">
    <name type="scientific">mine drainage metagenome</name>
    <dbReference type="NCBI Taxonomy" id="410659"/>
    <lineage>
        <taxon>unclassified sequences</taxon>
        <taxon>metagenomes</taxon>
        <taxon>ecological metagenomes</taxon>
    </lineage>
</organism>
<dbReference type="GO" id="GO:0005524">
    <property type="term" value="F:ATP binding"/>
    <property type="evidence" value="ECO:0007669"/>
    <property type="project" value="UniProtKB-KW"/>
</dbReference>
<dbReference type="PROSITE" id="PS50110">
    <property type="entry name" value="RESPONSE_REGULATORY"/>
    <property type="match status" value="1"/>
</dbReference>
<protein>
    <submittedName>
        <fullName evidence="4">Multi-sensor hybrid histidine kinase</fullName>
    </submittedName>
</protein>
<feature type="domain" description="HPt" evidence="3">
    <location>
        <begin position="199"/>
        <end position="279"/>
    </location>
</feature>
<reference evidence="4" key="2">
    <citation type="journal article" date="2014" name="ISME J.">
        <title>Microbial stratification in low pH oxic and suboxic macroscopic growths along an acid mine drainage.</title>
        <authorList>
            <person name="Mendez-Garcia C."/>
            <person name="Mesa V."/>
            <person name="Sprenger R.R."/>
            <person name="Richter M."/>
            <person name="Diez M.S."/>
            <person name="Solano J."/>
            <person name="Bargiela R."/>
            <person name="Golyshina O.V."/>
            <person name="Manteca A."/>
            <person name="Ramos J.L."/>
            <person name="Gallego J.R."/>
            <person name="Llorente I."/>
            <person name="Martins Dos Santos V.A."/>
            <person name="Jensen O.N."/>
            <person name="Pelaez A.I."/>
            <person name="Sanchez J."/>
            <person name="Ferrer M."/>
        </authorList>
    </citation>
    <scope>NUCLEOTIDE SEQUENCE</scope>
</reference>
<dbReference type="PANTHER" id="PTHR45339:SF3">
    <property type="entry name" value="HISTIDINE KINASE"/>
    <property type="match status" value="1"/>
</dbReference>
<name>T0Y324_9ZZZZ</name>
<keyword evidence="1" id="KW-0597">Phosphoprotein</keyword>
<dbReference type="Pfam" id="PF00072">
    <property type="entry name" value="Response_reg"/>
    <property type="match status" value="1"/>
</dbReference>
<gene>
    <name evidence="4" type="ORF">B1A_21671</name>
</gene>
<evidence type="ECO:0000259" key="3">
    <source>
        <dbReference type="PROSITE" id="PS50894"/>
    </source>
</evidence>
<dbReference type="PANTHER" id="PTHR45339">
    <property type="entry name" value="HYBRID SIGNAL TRANSDUCTION HISTIDINE KINASE J"/>
    <property type="match status" value="1"/>
</dbReference>
<evidence type="ECO:0000259" key="2">
    <source>
        <dbReference type="PROSITE" id="PS50110"/>
    </source>
</evidence>
<feature type="domain" description="Response regulatory" evidence="2">
    <location>
        <begin position="50"/>
        <end position="167"/>
    </location>
</feature>
<dbReference type="AlphaFoldDB" id="T0Y324"/>
<dbReference type="InterPro" id="IPR011006">
    <property type="entry name" value="CheY-like_superfamily"/>
</dbReference>
<dbReference type="PROSITE" id="PS50894">
    <property type="entry name" value="HPT"/>
    <property type="match status" value="1"/>
</dbReference>
<dbReference type="Gene3D" id="1.20.120.160">
    <property type="entry name" value="HPT domain"/>
    <property type="match status" value="1"/>
</dbReference>
<dbReference type="Pfam" id="PF01627">
    <property type="entry name" value="Hpt"/>
    <property type="match status" value="1"/>
</dbReference>
<dbReference type="GO" id="GO:0005886">
    <property type="term" value="C:plasma membrane"/>
    <property type="evidence" value="ECO:0007669"/>
    <property type="project" value="UniProtKB-SubCell"/>
</dbReference>
<dbReference type="InterPro" id="IPR008207">
    <property type="entry name" value="Sig_transdc_His_kin_Hpt_dom"/>
</dbReference>
<dbReference type="InterPro" id="IPR036641">
    <property type="entry name" value="HPT_dom_sf"/>
</dbReference>
<proteinExistence type="predicted"/>
<reference evidence="4" key="1">
    <citation type="submission" date="2013-08" db="EMBL/GenBank/DDBJ databases">
        <authorList>
            <person name="Mendez C."/>
            <person name="Richter M."/>
            <person name="Ferrer M."/>
            <person name="Sanchez J."/>
        </authorList>
    </citation>
    <scope>NUCLEOTIDE SEQUENCE</scope>
</reference>
<dbReference type="EMBL" id="AUZX01016020">
    <property type="protein sequence ID" value="EQD27423.1"/>
    <property type="molecule type" value="Genomic_DNA"/>
</dbReference>
<dbReference type="GO" id="GO:0016301">
    <property type="term" value="F:kinase activity"/>
    <property type="evidence" value="ECO:0007669"/>
    <property type="project" value="UniProtKB-KW"/>
</dbReference>
<evidence type="ECO:0000313" key="4">
    <source>
        <dbReference type="EMBL" id="EQD27423.1"/>
    </source>
</evidence>
<dbReference type="InterPro" id="IPR001789">
    <property type="entry name" value="Sig_transdc_resp-reg_receiver"/>
</dbReference>
<dbReference type="SUPFAM" id="SSF52172">
    <property type="entry name" value="CheY-like"/>
    <property type="match status" value="1"/>
</dbReference>
<keyword evidence="4" id="KW-0418">Kinase</keyword>
<dbReference type="Gene3D" id="3.40.50.2300">
    <property type="match status" value="1"/>
</dbReference>
<accession>T0Y324</accession>
<dbReference type="GO" id="GO:0000160">
    <property type="term" value="P:phosphorelay signal transduction system"/>
    <property type="evidence" value="ECO:0007669"/>
    <property type="project" value="InterPro"/>
</dbReference>
<keyword evidence="4" id="KW-0808">Transferase</keyword>
<dbReference type="SMART" id="SM00448">
    <property type="entry name" value="REC"/>
    <property type="match status" value="1"/>
</dbReference>
<feature type="non-terminal residue" evidence="4">
    <location>
        <position position="279"/>
    </location>
</feature>
<dbReference type="SUPFAM" id="SSF47226">
    <property type="entry name" value="Histidine-containing phosphotransfer domain, HPT domain"/>
    <property type="match status" value="1"/>
</dbReference>